<evidence type="ECO:0000256" key="2">
    <source>
        <dbReference type="PROSITE-ProRule" id="PRU00335"/>
    </source>
</evidence>
<keyword evidence="1 2" id="KW-0238">DNA-binding</keyword>
<protein>
    <submittedName>
        <fullName evidence="4">TetR/AcrR family transcriptional regulator</fullName>
    </submittedName>
</protein>
<evidence type="ECO:0000313" key="5">
    <source>
        <dbReference type="Proteomes" id="UP000297540"/>
    </source>
</evidence>
<dbReference type="SUPFAM" id="SSF46689">
    <property type="entry name" value="Homeodomain-like"/>
    <property type="match status" value="1"/>
</dbReference>
<dbReference type="InterPro" id="IPR036271">
    <property type="entry name" value="Tet_transcr_reg_TetR-rel_C_sf"/>
</dbReference>
<proteinExistence type="predicted"/>
<reference evidence="4 5" key="1">
    <citation type="journal article" date="2017" name="Int. J. Syst. Evol. Microbiol.">
        <title>Mucilaginibacterpsychrotolerans sp. nov., isolated from peatlands.</title>
        <authorList>
            <person name="Deng Y."/>
            <person name="Shen L."/>
            <person name="Xu B."/>
            <person name="Liu Y."/>
            <person name="Gu Z."/>
            <person name="Liu H."/>
            <person name="Zhou Y."/>
        </authorList>
    </citation>
    <scope>NUCLEOTIDE SEQUENCE [LARGE SCALE GENOMIC DNA]</scope>
    <source>
        <strain evidence="4 5">NH7-4</strain>
    </source>
</reference>
<organism evidence="4 5">
    <name type="scientific">Mucilaginibacter psychrotolerans</name>
    <dbReference type="NCBI Taxonomy" id="1524096"/>
    <lineage>
        <taxon>Bacteria</taxon>
        <taxon>Pseudomonadati</taxon>
        <taxon>Bacteroidota</taxon>
        <taxon>Sphingobacteriia</taxon>
        <taxon>Sphingobacteriales</taxon>
        <taxon>Sphingobacteriaceae</taxon>
        <taxon>Mucilaginibacter</taxon>
    </lineage>
</organism>
<dbReference type="PANTHER" id="PTHR30328">
    <property type="entry name" value="TRANSCRIPTIONAL REPRESSOR"/>
    <property type="match status" value="1"/>
</dbReference>
<feature type="domain" description="HTH tetR-type" evidence="3">
    <location>
        <begin position="1"/>
        <end position="60"/>
    </location>
</feature>
<sequence length="200" mass="23030">MTKEEIVESSLQQFLLRGIREMTVQQIINPLGISTKTVYKYFSGKEDLLEACLILHYQNLKVSFNKFTAAAMDPITRLSSILYKGIEEDFKAAPEFYHDLNYYYPKLQDKIMAKEMASYGRYLIQTMEEGVEQQLFRADTNPLVFMETIDILYRSLTRSTHFQKHQLSPFQLAANTITIYLRGACTATGVAILDNLKQPS</sequence>
<feature type="DNA-binding region" description="H-T-H motif" evidence="2">
    <location>
        <begin position="23"/>
        <end position="42"/>
    </location>
</feature>
<dbReference type="EMBL" id="SOZE01000033">
    <property type="protein sequence ID" value="TFF34198.1"/>
    <property type="molecule type" value="Genomic_DNA"/>
</dbReference>
<dbReference type="Gene3D" id="1.10.10.60">
    <property type="entry name" value="Homeodomain-like"/>
    <property type="match status" value="1"/>
</dbReference>
<dbReference type="InterPro" id="IPR050109">
    <property type="entry name" value="HTH-type_TetR-like_transc_reg"/>
</dbReference>
<dbReference type="Proteomes" id="UP000297540">
    <property type="component" value="Unassembled WGS sequence"/>
</dbReference>
<comment type="caution">
    <text evidence="4">The sequence shown here is derived from an EMBL/GenBank/DDBJ whole genome shotgun (WGS) entry which is preliminary data.</text>
</comment>
<dbReference type="Pfam" id="PF00440">
    <property type="entry name" value="TetR_N"/>
    <property type="match status" value="1"/>
</dbReference>
<dbReference type="AlphaFoldDB" id="A0A4Y8S5F7"/>
<evidence type="ECO:0000259" key="3">
    <source>
        <dbReference type="PROSITE" id="PS50977"/>
    </source>
</evidence>
<accession>A0A4Y8S5F7</accession>
<dbReference type="PRINTS" id="PR00455">
    <property type="entry name" value="HTHTETR"/>
</dbReference>
<name>A0A4Y8S5F7_9SPHI</name>
<dbReference type="SUPFAM" id="SSF48498">
    <property type="entry name" value="Tetracyclin repressor-like, C-terminal domain"/>
    <property type="match status" value="1"/>
</dbReference>
<dbReference type="RefSeq" id="WP_133235116.1">
    <property type="nucleotide sequence ID" value="NZ_SOZE01000033.1"/>
</dbReference>
<dbReference type="GO" id="GO:0003677">
    <property type="term" value="F:DNA binding"/>
    <property type="evidence" value="ECO:0007669"/>
    <property type="project" value="UniProtKB-UniRule"/>
</dbReference>
<evidence type="ECO:0000313" key="4">
    <source>
        <dbReference type="EMBL" id="TFF34198.1"/>
    </source>
</evidence>
<keyword evidence="5" id="KW-1185">Reference proteome</keyword>
<gene>
    <name evidence="4" type="ORF">E2R66_22705</name>
</gene>
<evidence type="ECO:0000256" key="1">
    <source>
        <dbReference type="ARBA" id="ARBA00023125"/>
    </source>
</evidence>
<dbReference type="PANTHER" id="PTHR30328:SF54">
    <property type="entry name" value="HTH-TYPE TRANSCRIPTIONAL REPRESSOR SCO4008"/>
    <property type="match status" value="1"/>
</dbReference>
<dbReference type="Gene3D" id="1.10.357.10">
    <property type="entry name" value="Tetracycline Repressor, domain 2"/>
    <property type="match status" value="1"/>
</dbReference>
<dbReference type="PROSITE" id="PS50977">
    <property type="entry name" value="HTH_TETR_2"/>
    <property type="match status" value="1"/>
</dbReference>
<dbReference type="InterPro" id="IPR009057">
    <property type="entry name" value="Homeodomain-like_sf"/>
</dbReference>
<dbReference type="InterPro" id="IPR001647">
    <property type="entry name" value="HTH_TetR"/>
</dbReference>
<dbReference type="OrthoDB" id="881297at2"/>